<proteinExistence type="predicted"/>
<evidence type="ECO:0000256" key="1">
    <source>
        <dbReference type="SAM" id="MobiDB-lite"/>
    </source>
</evidence>
<protein>
    <submittedName>
        <fullName evidence="2">Uncharacterized protein</fullName>
    </submittedName>
</protein>
<keyword evidence="3" id="KW-1185">Reference proteome</keyword>
<dbReference type="EMBL" id="JANPWB010000016">
    <property type="protein sequence ID" value="KAJ1080520.1"/>
    <property type="molecule type" value="Genomic_DNA"/>
</dbReference>
<comment type="caution">
    <text evidence="2">The sequence shown here is derived from an EMBL/GenBank/DDBJ whole genome shotgun (WGS) entry which is preliminary data.</text>
</comment>
<accession>A0AAV7KNI7</accession>
<reference evidence="2" key="1">
    <citation type="journal article" date="2022" name="bioRxiv">
        <title>Sequencing and chromosome-scale assembly of the giantPleurodeles waltlgenome.</title>
        <authorList>
            <person name="Brown T."/>
            <person name="Elewa A."/>
            <person name="Iarovenko S."/>
            <person name="Subramanian E."/>
            <person name="Araus A.J."/>
            <person name="Petzold A."/>
            <person name="Susuki M."/>
            <person name="Suzuki K.-i.T."/>
            <person name="Hayashi T."/>
            <person name="Toyoda A."/>
            <person name="Oliveira C."/>
            <person name="Osipova E."/>
            <person name="Leigh N.D."/>
            <person name="Simon A."/>
            <person name="Yun M.H."/>
        </authorList>
    </citation>
    <scope>NUCLEOTIDE SEQUENCE</scope>
    <source>
        <strain evidence="2">20211129_DDA</strain>
        <tissue evidence="2">Liver</tissue>
    </source>
</reference>
<feature type="region of interest" description="Disordered" evidence="1">
    <location>
        <begin position="1"/>
        <end position="65"/>
    </location>
</feature>
<name>A0AAV7KNI7_PLEWA</name>
<sequence>MKERKRSKKDKEKAGNRVKKRDRGMEKNQQHSVESGLDSKRKPQEEEVSVTAVNSSNTLRHIARGERKPVSCLIKDETNVRARRAKAYLARGSNVWRNTQEQRKKIEEKPHTLVRRSQWLFPRSLVSRMVE</sequence>
<feature type="compositionally biased region" description="Basic and acidic residues" evidence="1">
    <location>
        <begin position="1"/>
        <end position="15"/>
    </location>
</feature>
<evidence type="ECO:0000313" key="3">
    <source>
        <dbReference type="Proteomes" id="UP001066276"/>
    </source>
</evidence>
<gene>
    <name evidence="2" type="ORF">NDU88_000719</name>
</gene>
<dbReference type="AlphaFoldDB" id="A0AAV7KNI7"/>
<dbReference type="Proteomes" id="UP001066276">
    <property type="component" value="Chromosome 12"/>
</dbReference>
<evidence type="ECO:0000313" key="2">
    <source>
        <dbReference type="EMBL" id="KAJ1080520.1"/>
    </source>
</evidence>
<organism evidence="2 3">
    <name type="scientific">Pleurodeles waltl</name>
    <name type="common">Iberian ribbed newt</name>
    <dbReference type="NCBI Taxonomy" id="8319"/>
    <lineage>
        <taxon>Eukaryota</taxon>
        <taxon>Metazoa</taxon>
        <taxon>Chordata</taxon>
        <taxon>Craniata</taxon>
        <taxon>Vertebrata</taxon>
        <taxon>Euteleostomi</taxon>
        <taxon>Amphibia</taxon>
        <taxon>Batrachia</taxon>
        <taxon>Caudata</taxon>
        <taxon>Salamandroidea</taxon>
        <taxon>Salamandridae</taxon>
        <taxon>Pleurodelinae</taxon>
        <taxon>Pleurodeles</taxon>
    </lineage>
</organism>